<protein>
    <submittedName>
        <fullName evidence="6">ABC transporter ATP-binding protein</fullName>
    </submittedName>
</protein>
<dbReference type="GO" id="GO:0005524">
    <property type="term" value="F:ATP binding"/>
    <property type="evidence" value="ECO:0007669"/>
    <property type="project" value="UniProtKB-KW"/>
</dbReference>
<dbReference type="InterPro" id="IPR017871">
    <property type="entry name" value="ABC_transporter-like_CS"/>
</dbReference>
<evidence type="ECO:0000256" key="3">
    <source>
        <dbReference type="ARBA" id="ARBA00022741"/>
    </source>
</evidence>
<dbReference type="EMBL" id="BMDD01000002">
    <property type="protein sequence ID" value="GGH77976.1"/>
    <property type="molecule type" value="Genomic_DNA"/>
</dbReference>
<keyword evidence="2" id="KW-0813">Transport</keyword>
<dbReference type="PROSITE" id="PS50893">
    <property type="entry name" value="ABC_TRANSPORTER_2"/>
    <property type="match status" value="1"/>
</dbReference>
<evidence type="ECO:0000256" key="1">
    <source>
        <dbReference type="ARBA" id="ARBA00005417"/>
    </source>
</evidence>
<feature type="domain" description="ABC transporter" evidence="5">
    <location>
        <begin position="4"/>
        <end position="224"/>
    </location>
</feature>
<keyword evidence="4 6" id="KW-0067">ATP-binding</keyword>
<dbReference type="CDD" id="cd03230">
    <property type="entry name" value="ABC_DR_subfamily_A"/>
    <property type="match status" value="1"/>
</dbReference>
<dbReference type="InterPro" id="IPR050763">
    <property type="entry name" value="ABC_transporter_ATP-binding"/>
</dbReference>
<sequence>MSMIKLDRLTKTYGSKKALRNVSFNVERGSIVAVLGHNGAGKTTLINSIMNIVKYEGHIEYGFDRKLLYRKVGYQMQSSSYESEAKVYEVCKLYRKILKSSADLDQLLQDFGLAEFKGAYVKSLSGGQRQKLSILLTLIGEPELIIFDELSTGLDSMARRQIWDYVKRLNEEKGVTIILTSHFLDEVEYLADEVVILDKGEISRIGKVSAIIREEFESTKKIEFRTDDKEAFGSCFGSKLSNHGGVLCVSYQEDSEEEIYRKVKGLGGYDIAIKNYTFEDAFLKMLGYTLVKNGEISHG</sequence>
<dbReference type="InterPro" id="IPR003439">
    <property type="entry name" value="ABC_transporter-like_ATP-bd"/>
</dbReference>
<dbReference type="Pfam" id="PF00005">
    <property type="entry name" value="ABC_tran"/>
    <property type="match status" value="1"/>
</dbReference>
<keyword evidence="3" id="KW-0547">Nucleotide-binding</keyword>
<reference evidence="7" key="1">
    <citation type="journal article" date="2019" name="Int. J. Syst. Evol. Microbiol.">
        <title>The Global Catalogue of Microorganisms (GCM) 10K type strain sequencing project: providing services to taxonomists for standard genome sequencing and annotation.</title>
        <authorList>
            <consortium name="The Broad Institute Genomics Platform"/>
            <consortium name="The Broad Institute Genome Sequencing Center for Infectious Disease"/>
            <person name="Wu L."/>
            <person name="Ma J."/>
        </authorList>
    </citation>
    <scope>NUCLEOTIDE SEQUENCE [LARGE SCALE GENOMIC DNA]</scope>
    <source>
        <strain evidence="7">CCM 8702</strain>
    </source>
</reference>
<dbReference type="SMART" id="SM00382">
    <property type="entry name" value="AAA"/>
    <property type="match status" value="1"/>
</dbReference>
<proteinExistence type="inferred from homology"/>
<gene>
    <name evidence="6" type="ORF">GCM10007362_22540</name>
</gene>
<keyword evidence="7" id="KW-1185">Reference proteome</keyword>
<evidence type="ECO:0000259" key="5">
    <source>
        <dbReference type="PROSITE" id="PS50893"/>
    </source>
</evidence>
<evidence type="ECO:0000313" key="6">
    <source>
        <dbReference type="EMBL" id="GGH77976.1"/>
    </source>
</evidence>
<evidence type="ECO:0000313" key="7">
    <source>
        <dbReference type="Proteomes" id="UP000605427"/>
    </source>
</evidence>
<dbReference type="Gene3D" id="3.40.50.300">
    <property type="entry name" value="P-loop containing nucleotide triphosphate hydrolases"/>
    <property type="match status" value="1"/>
</dbReference>
<accession>A0ABQ1ZUU3</accession>
<dbReference type="InterPro" id="IPR003593">
    <property type="entry name" value="AAA+_ATPase"/>
</dbReference>
<organism evidence="6 7">
    <name type="scientific">Saccharibacillus endophyticus</name>
    <dbReference type="NCBI Taxonomy" id="2060666"/>
    <lineage>
        <taxon>Bacteria</taxon>
        <taxon>Bacillati</taxon>
        <taxon>Bacillota</taxon>
        <taxon>Bacilli</taxon>
        <taxon>Bacillales</taxon>
        <taxon>Paenibacillaceae</taxon>
        <taxon>Saccharibacillus</taxon>
    </lineage>
</organism>
<dbReference type="PANTHER" id="PTHR42711">
    <property type="entry name" value="ABC TRANSPORTER ATP-BINDING PROTEIN"/>
    <property type="match status" value="1"/>
</dbReference>
<comment type="caution">
    <text evidence="6">The sequence shown here is derived from an EMBL/GenBank/DDBJ whole genome shotgun (WGS) entry which is preliminary data.</text>
</comment>
<dbReference type="PROSITE" id="PS00211">
    <property type="entry name" value="ABC_TRANSPORTER_1"/>
    <property type="match status" value="1"/>
</dbReference>
<dbReference type="RefSeq" id="WP_172247402.1">
    <property type="nucleotide sequence ID" value="NZ_BMDD01000002.1"/>
</dbReference>
<comment type="similarity">
    <text evidence="1">Belongs to the ABC transporter superfamily.</text>
</comment>
<dbReference type="Proteomes" id="UP000605427">
    <property type="component" value="Unassembled WGS sequence"/>
</dbReference>
<evidence type="ECO:0000256" key="4">
    <source>
        <dbReference type="ARBA" id="ARBA00022840"/>
    </source>
</evidence>
<name>A0ABQ1ZUU3_9BACL</name>
<dbReference type="InterPro" id="IPR027417">
    <property type="entry name" value="P-loop_NTPase"/>
</dbReference>
<dbReference type="PANTHER" id="PTHR42711:SF5">
    <property type="entry name" value="ABC TRANSPORTER ATP-BINDING PROTEIN NATA"/>
    <property type="match status" value="1"/>
</dbReference>
<evidence type="ECO:0000256" key="2">
    <source>
        <dbReference type="ARBA" id="ARBA00022448"/>
    </source>
</evidence>
<dbReference type="SUPFAM" id="SSF52540">
    <property type="entry name" value="P-loop containing nucleoside triphosphate hydrolases"/>
    <property type="match status" value="1"/>
</dbReference>